<dbReference type="SUPFAM" id="SSF52540">
    <property type="entry name" value="P-loop containing nucleoside triphosphate hydrolases"/>
    <property type="match status" value="1"/>
</dbReference>
<dbReference type="RefSeq" id="WP_255875161.1">
    <property type="nucleotide sequence ID" value="NZ_JACASI010000032.1"/>
</dbReference>
<dbReference type="Gene3D" id="3.40.50.300">
    <property type="entry name" value="P-loop containing nucleotide triphosphate hydrolases"/>
    <property type="match status" value="1"/>
</dbReference>
<evidence type="ECO:0000313" key="2">
    <source>
        <dbReference type="EMBL" id="MCQ3830189.1"/>
    </source>
</evidence>
<sequence>MPLEKIEISGFRGFCKKQSLEFSIPNDEPGSGLTVITGANNSGKSSIIECLKARGGYQSPSFTVGARNSAIDFVEIKYFIDGREESVSSLKKGSSETKKDEVDQNFHVFVLPSRRAFNPFFNRGSHSREQYLQNTELSAQRSSMMDNFQYRLFNILENQDAFNEILHKVLTFKPEWSIDQSDQGQYFLKFYNGEFSHTSDGMGEGVVSIFAIVDSLYDSKPGDVIVIDEPELSLHPALQKRVFELLKDFSKDRQIIISTHSPYFVDVTSIVNGSNLVRVVNSGSGTEIFQLSSDASGVLDKLSRGNLYNPHIFGLDARELFFQEDGIVVVEGQEDVLLFPDIASQLNTTIAASFFGWGAGGASNIGYICFFLKDLGFKKVAAILDGDKAEEMPELEKNYPDFHFVHICADDIRTKKARKAIDAVDGLLDEKRIIKSEHKEHTLQLLDGLNKYMGSP</sequence>
<dbReference type="Pfam" id="PF13304">
    <property type="entry name" value="AAA_21"/>
    <property type="match status" value="1"/>
</dbReference>
<accession>A0ABT1P583</accession>
<proteinExistence type="predicted"/>
<dbReference type="EMBL" id="JACASI010000032">
    <property type="protein sequence ID" value="MCQ3830189.1"/>
    <property type="molecule type" value="Genomic_DNA"/>
</dbReference>
<name>A0ABT1P583_9GAMM</name>
<dbReference type="InterPro" id="IPR003959">
    <property type="entry name" value="ATPase_AAA_core"/>
</dbReference>
<dbReference type="PANTHER" id="PTHR43581:SF4">
    <property type="entry name" value="ATP_GTP PHOSPHATASE"/>
    <property type="match status" value="1"/>
</dbReference>
<gene>
    <name evidence="2" type="ORF">HXX02_12105</name>
</gene>
<dbReference type="PANTHER" id="PTHR43581">
    <property type="entry name" value="ATP/GTP PHOSPHATASE"/>
    <property type="match status" value="1"/>
</dbReference>
<comment type="caution">
    <text evidence="2">The sequence shown here is derived from an EMBL/GenBank/DDBJ whole genome shotgun (WGS) entry which is preliminary data.</text>
</comment>
<keyword evidence="3" id="KW-1185">Reference proteome</keyword>
<reference evidence="2" key="1">
    <citation type="thesis" date="2020" institute="Technische Universitat Dresden" country="Dresden, Germany">
        <title>The Agarolytic System of Microbulbifer elongatus PORT2, Isolated from Batu Karas, Pangandaran West Java Indonesia.</title>
        <authorList>
            <person name="Anggraeni S.R."/>
        </authorList>
    </citation>
    <scope>NUCLEOTIDE SEQUENCE</scope>
    <source>
        <strain evidence="2">PORT2</strain>
    </source>
</reference>
<evidence type="ECO:0000259" key="1">
    <source>
        <dbReference type="Pfam" id="PF13304"/>
    </source>
</evidence>
<dbReference type="InterPro" id="IPR051396">
    <property type="entry name" value="Bact_Antivir_Def_Nuclease"/>
</dbReference>
<dbReference type="InterPro" id="IPR027417">
    <property type="entry name" value="P-loop_NTPase"/>
</dbReference>
<feature type="domain" description="ATPase AAA-type core" evidence="1">
    <location>
        <begin position="33"/>
        <end position="266"/>
    </location>
</feature>
<protein>
    <submittedName>
        <fullName evidence="2">AAA family ATPase</fullName>
    </submittedName>
</protein>
<dbReference type="Proteomes" id="UP001205566">
    <property type="component" value="Unassembled WGS sequence"/>
</dbReference>
<organism evidence="2 3">
    <name type="scientific">Microbulbifer elongatus</name>
    <dbReference type="NCBI Taxonomy" id="86173"/>
    <lineage>
        <taxon>Bacteria</taxon>
        <taxon>Pseudomonadati</taxon>
        <taxon>Pseudomonadota</taxon>
        <taxon>Gammaproteobacteria</taxon>
        <taxon>Cellvibrionales</taxon>
        <taxon>Microbulbiferaceae</taxon>
        <taxon>Microbulbifer</taxon>
    </lineage>
</organism>
<evidence type="ECO:0000313" key="3">
    <source>
        <dbReference type="Proteomes" id="UP001205566"/>
    </source>
</evidence>